<organism evidence="5 6">
    <name type="scientific">Nonlabens spongiae</name>
    <dbReference type="NCBI Taxonomy" id="331648"/>
    <lineage>
        <taxon>Bacteria</taxon>
        <taxon>Pseudomonadati</taxon>
        <taxon>Bacteroidota</taxon>
        <taxon>Flavobacteriia</taxon>
        <taxon>Flavobacteriales</taxon>
        <taxon>Flavobacteriaceae</taxon>
        <taxon>Nonlabens</taxon>
    </lineage>
</organism>
<keyword evidence="6" id="KW-1185">Reference proteome</keyword>
<dbReference type="EMBL" id="CP019344">
    <property type="protein sequence ID" value="ARN76724.1"/>
    <property type="molecule type" value="Genomic_DNA"/>
</dbReference>
<proteinExistence type="predicted"/>
<dbReference type="InterPro" id="IPR050097">
    <property type="entry name" value="Ferredoxin-NADP_redctase_2"/>
</dbReference>
<gene>
    <name evidence="5" type="ORF">BST97_01170</name>
</gene>
<protein>
    <submittedName>
        <fullName evidence="5">Fused response regulator/thioredoxin-disulfide reductase</fullName>
    </submittedName>
</protein>
<dbReference type="GO" id="GO:0000160">
    <property type="term" value="P:phosphorelay signal transduction system"/>
    <property type="evidence" value="ECO:0007669"/>
    <property type="project" value="InterPro"/>
</dbReference>
<keyword evidence="1" id="KW-0285">Flavoprotein</keyword>
<dbReference type="OrthoDB" id="109585at2"/>
<evidence type="ECO:0000256" key="1">
    <source>
        <dbReference type="ARBA" id="ARBA00022630"/>
    </source>
</evidence>
<dbReference type="SUPFAM" id="SSF51905">
    <property type="entry name" value="FAD/NAD(P)-binding domain"/>
    <property type="match status" value="1"/>
</dbReference>
<evidence type="ECO:0000313" key="5">
    <source>
        <dbReference type="EMBL" id="ARN76724.1"/>
    </source>
</evidence>
<dbReference type="PANTHER" id="PTHR48105">
    <property type="entry name" value="THIOREDOXIN REDUCTASE 1-RELATED-RELATED"/>
    <property type="match status" value="1"/>
</dbReference>
<evidence type="ECO:0000259" key="4">
    <source>
        <dbReference type="PROSITE" id="PS50110"/>
    </source>
</evidence>
<dbReference type="SMART" id="SM00448">
    <property type="entry name" value="REC"/>
    <property type="match status" value="1"/>
</dbReference>
<dbReference type="Proteomes" id="UP000193431">
    <property type="component" value="Chromosome"/>
</dbReference>
<dbReference type="PRINTS" id="PR00368">
    <property type="entry name" value="FADPNR"/>
</dbReference>
<feature type="domain" description="Response regulatory" evidence="4">
    <location>
        <begin position="5"/>
        <end position="128"/>
    </location>
</feature>
<dbReference type="Pfam" id="PF07992">
    <property type="entry name" value="Pyr_redox_2"/>
    <property type="match status" value="1"/>
</dbReference>
<dbReference type="Gene3D" id="3.50.50.60">
    <property type="entry name" value="FAD/NAD(P)-binding domain"/>
    <property type="match status" value="2"/>
</dbReference>
<dbReference type="SUPFAM" id="SSF52172">
    <property type="entry name" value="CheY-like"/>
    <property type="match status" value="1"/>
</dbReference>
<dbReference type="AlphaFoldDB" id="A0A1W6MGJ6"/>
<dbReference type="STRING" id="331648.BST97_01170"/>
<keyword evidence="3" id="KW-0597">Phosphoprotein</keyword>
<evidence type="ECO:0000256" key="3">
    <source>
        <dbReference type="PROSITE-ProRule" id="PRU00169"/>
    </source>
</evidence>
<evidence type="ECO:0000313" key="6">
    <source>
        <dbReference type="Proteomes" id="UP000193431"/>
    </source>
</evidence>
<feature type="modified residue" description="4-aspartylphosphate" evidence="3">
    <location>
        <position position="62"/>
    </location>
</feature>
<evidence type="ECO:0000256" key="2">
    <source>
        <dbReference type="ARBA" id="ARBA00023002"/>
    </source>
</evidence>
<sequence>MKKPIIFAVDDDPQVLRAVTRDLRNNYRKDYRILSTENPEEAIEAAEELKKKNDTVALFLVDQRMPQMLGVEFLKRIKHLFPFSKKALLTAYSDTDAAIKAINEVNLDYYLTKPWNPPEEKLYPVLDGLLDAWQRDFQPEFDGIKVLGFQYAPSSHKIKDFLTGNLFPYKWLDAETSNEAQELMELHQINSSDMPVIAFPDGSCLKNPSINELAQRLGLNTSAKEEVYDVAIIGAGPSGLAAAVYGGSEGLKTLLIEKRAPGGQAGTSSRIENYLGFPNGLSGQELTHRAITQAKRFGIEFLNPREVVNISEKDGYKSLELDSGECIRTRSVIITTGVDYRKLPADGIEDYTGAGVYYGSSMTEARACENREVYIVGGGNSAGQSAVYLSNFAKNVYIVIRKPDLSSSMSSYLIDQIDQIKNIHLVCETNIVAVTGENDRLQKIYLKKNDRDTNTEKEAQALFIFIGNKPHTEWITDDILKDERKFLKTGRDVTLDKSYKKIWKLKREPYLLETSTPGIFASGDVRSGAMNRVASAVGEGAMAIKFVHEYLAGV</sequence>
<name>A0A1W6MGJ6_9FLAO</name>
<dbReference type="InterPro" id="IPR011006">
    <property type="entry name" value="CheY-like_superfamily"/>
</dbReference>
<dbReference type="RefSeq" id="WP_085765524.1">
    <property type="nucleotide sequence ID" value="NZ_CP019344.1"/>
</dbReference>
<dbReference type="InterPro" id="IPR001789">
    <property type="entry name" value="Sig_transdc_resp-reg_receiver"/>
</dbReference>
<dbReference type="Gene3D" id="3.40.30.10">
    <property type="entry name" value="Glutaredoxin"/>
    <property type="match status" value="1"/>
</dbReference>
<dbReference type="InterPro" id="IPR036188">
    <property type="entry name" value="FAD/NAD-bd_sf"/>
</dbReference>
<dbReference type="GO" id="GO:0016491">
    <property type="term" value="F:oxidoreductase activity"/>
    <property type="evidence" value="ECO:0007669"/>
    <property type="project" value="UniProtKB-KW"/>
</dbReference>
<dbReference type="Gene3D" id="3.40.50.2300">
    <property type="match status" value="1"/>
</dbReference>
<reference evidence="5 6" key="1">
    <citation type="submission" date="2016-11" db="EMBL/GenBank/DDBJ databases">
        <title>Trade-off between light-utilization and light-protection in marine flavobacteria.</title>
        <authorList>
            <person name="Kumagai Y."/>
        </authorList>
    </citation>
    <scope>NUCLEOTIDE SEQUENCE [LARGE SCALE GENOMIC DNA]</scope>
    <source>
        <strain evidence="5 6">JCM 13191</strain>
    </source>
</reference>
<dbReference type="InterPro" id="IPR023753">
    <property type="entry name" value="FAD/NAD-binding_dom"/>
</dbReference>
<dbReference type="PROSITE" id="PS50110">
    <property type="entry name" value="RESPONSE_REGULATORY"/>
    <property type="match status" value="1"/>
</dbReference>
<accession>A0A1W6MGJ6</accession>
<dbReference type="Pfam" id="PF00072">
    <property type="entry name" value="Response_reg"/>
    <property type="match status" value="1"/>
</dbReference>
<keyword evidence="2" id="KW-0560">Oxidoreductase</keyword>
<dbReference type="PRINTS" id="PR00469">
    <property type="entry name" value="PNDRDTASEII"/>
</dbReference>